<evidence type="ECO:0000256" key="1">
    <source>
        <dbReference type="SAM" id="MobiDB-lite"/>
    </source>
</evidence>
<comment type="caution">
    <text evidence="2">The sequence shown here is derived from an EMBL/GenBank/DDBJ whole genome shotgun (WGS) entry which is preliminary data.</text>
</comment>
<dbReference type="Proteomes" id="UP000183567">
    <property type="component" value="Unassembled WGS sequence"/>
</dbReference>
<dbReference type="AlphaFoldDB" id="A0A1J8Q8A7"/>
<feature type="non-terminal residue" evidence="2">
    <location>
        <position position="115"/>
    </location>
</feature>
<feature type="compositionally biased region" description="Polar residues" evidence="1">
    <location>
        <begin position="43"/>
        <end position="52"/>
    </location>
</feature>
<proteinExistence type="predicted"/>
<evidence type="ECO:0000313" key="3">
    <source>
        <dbReference type="Proteomes" id="UP000183567"/>
    </source>
</evidence>
<keyword evidence="3" id="KW-1185">Reference proteome</keyword>
<evidence type="ECO:0000313" key="2">
    <source>
        <dbReference type="EMBL" id="OJA09897.1"/>
    </source>
</evidence>
<sequence>MTLPPLHTAPLEPSTPTPTKSSVKRARAGTTAAESRSAKKPRGSTTKGTQINAKAKENTPPPTDLNVKDDPTDEVMQSTRWSADEKTAFFEALLGADSDDIFNLLKVAPKAAFKK</sequence>
<dbReference type="OrthoDB" id="2653816at2759"/>
<dbReference type="EMBL" id="LVVM01005725">
    <property type="protein sequence ID" value="OJA09897.1"/>
    <property type="molecule type" value="Genomic_DNA"/>
</dbReference>
<feature type="region of interest" description="Disordered" evidence="1">
    <location>
        <begin position="1"/>
        <end position="76"/>
    </location>
</feature>
<protein>
    <submittedName>
        <fullName evidence="2">Uncharacterized protein</fullName>
    </submittedName>
</protein>
<accession>A0A1J8Q8A7</accession>
<reference evidence="2 3" key="1">
    <citation type="submission" date="2016-03" db="EMBL/GenBank/DDBJ databases">
        <title>Comparative genomics of the ectomycorrhizal sister species Rhizopogon vinicolor and Rhizopogon vesiculosus (Basidiomycota: Boletales) reveals a divergence of the mating type B locus.</title>
        <authorList>
            <person name="Mujic A.B."/>
            <person name="Kuo A."/>
            <person name="Tritt A."/>
            <person name="Lipzen A."/>
            <person name="Chen C."/>
            <person name="Johnson J."/>
            <person name="Sharma A."/>
            <person name="Barry K."/>
            <person name="Grigoriev I.V."/>
            <person name="Spatafora J.W."/>
        </authorList>
    </citation>
    <scope>NUCLEOTIDE SEQUENCE [LARGE SCALE GENOMIC DNA]</scope>
    <source>
        <strain evidence="2 3">AM-OR11-056</strain>
    </source>
</reference>
<organism evidence="2 3">
    <name type="scientific">Rhizopogon vesiculosus</name>
    <dbReference type="NCBI Taxonomy" id="180088"/>
    <lineage>
        <taxon>Eukaryota</taxon>
        <taxon>Fungi</taxon>
        <taxon>Dikarya</taxon>
        <taxon>Basidiomycota</taxon>
        <taxon>Agaricomycotina</taxon>
        <taxon>Agaricomycetes</taxon>
        <taxon>Agaricomycetidae</taxon>
        <taxon>Boletales</taxon>
        <taxon>Suillineae</taxon>
        <taxon>Rhizopogonaceae</taxon>
        <taxon>Rhizopogon</taxon>
    </lineage>
</organism>
<name>A0A1J8Q8A7_9AGAM</name>
<gene>
    <name evidence="2" type="ORF">AZE42_13181</name>
</gene>